<evidence type="ECO:0000313" key="2">
    <source>
        <dbReference type="Proteomes" id="UP001058974"/>
    </source>
</evidence>
<keyword evidence="2" id="KW-1185">Reference proteome</keyword>
<organism evidence="1 2">
    <name type="scientific">Pisum sativum</name>
    <name type="common">Garden pea</name>
    <name type="synonym">Lathyrus oleraceus</name>
    <dbReference type="NCBI Taxonomy" id="3888"/>
    <lineage>
        <taxon>Eukaryota</taxon>
        <taxon>Viridiplantae</taxon>
        <taxon>Streptophyta</taxon>
        <taxon>Embryophyta</taxon>
        <taxon>Tracheophyta</taxon>
        <taxon>Spermatophyta</taxon>
        <taxon>Magnoliopsida</taxon>
        <taxon>eudicotyledons</taxon>
        <taxon>Gunneridae</taxon>
        <taxon>Pentapetalae</taxon>
        <taxon>rosids</taxon>
        <taxon>fabids</taxon>
        <taxon>Fabales</taxon>
        <taxon>Fabaceae</taxon>
        <taxon>Papilionoideae</taxon>
        <taxon>50 kb inversion clade</taxon>
        <taxon>NPAAA clade</taxon>
        <taxon>Hologalegina</taxon>
        <taxon>IRL clade</taxon>
        <taxon>Fabeae</taxon>
        <taxon>Lathyrus</taxon>
    </lineage>
</organism>
<dbReference type="AlphaFoldDB" id="A0A9D4XC41"/>
<reference evidence="1 2" key="1">
    <citation type="journal article" date="2022" name="Nat. Genet.">
        <title>Improved pea reference genome and pan-genome highlight genomic features and evolutionary characteristics.</title>
        <authorList>
            <person name="Yang T."/>
            <person name="Liu R."/>
            <person name="Luo Y."/>
            <person name="Hu S."/>
            <person name="Wang D."/>
            <person name="Wang C."/>
            <person name="Pandey M.K."/>
            <person name="Ge S."/>
            <person name="Xu Q."/>
            <person name="Li N."/>
            <person name="Li G."/>
            <person name="Huang Y."/>
            <person name="Saxena R.K."/>
            <person name="Ji Y."/>
            <person name="Li M."/>
            <person name="Yan X."/>
            <person name="He Y."/>
            <person name="Liu Y."/>
            <person name="Wang X."/>
            <person name="Xiang C."/>
            <person name="Varshney R.K."/>
            <person name="Ding H."/>
            <person name="Gao S."/>
            <person name="Zong X."/>
        </authorList>
    </citation>
    <scope>NUCLEOTIDE SEQUENCE [LARGE SCALE GENOMIC DNA]</scope>
    <source>
        <strain evidence="1 2">cv. Zhongwan 6</strain>
    </source>
</reference>
<dbReference type="Proteomes" id="UP001058974">
    <property type="component" value="Chromosome 4"/>
</dbReference>
<proteinExistence type="predicted"/>
<sequence>MYPSLSKFSTQTSNTKAYLSHQELARPRPISPWSNLELCGRENRDELLKEDVIPIWLITQNFQVNWAYAIVHYMSKFQRSNSVRLPYGSLIAKFLFKARIFLDNETLSSTSQKVIEKSQIPIKV</sequence>
<protein>
    <submittedName>
        <fullName evidence="1">Uncharacterized protein</fullName>
    </submittedName>
</protein>
<comment type="caution">
    <text evidence="1">The sequence shown here is derived from an EMBL/GenBank/DDBJ whole genome shotgun (WGS) entry which is preliminary data.</text>
</comment>
<evidence type="ECO:0000313" key="1">
    <source>
        <dbReference type="EMBL" id="KAI5416095.1"/>
    </source>
</evidence>
<name>A0A9D4XC41_PEA</name>
<dbReference type="EMBL" id="JAMSHJ010000004">
    <property type="protein sequence ID" value="KAI5416095.1"/>
    <property type="molecule type" value="Genomic_DNA"/>
</dbReference>
<gene>
    <name evidence="1" type="ORF">KIW84_041223</name>
</gene>
<dbReference type="Gramene" id="Psat04G0122300-T1">
    <property type="protein sequence ID" value="KAI5416095.1"/>
    <property type="gene ID" value="KIW84_041223"/>
</dbReference>
<accession>A0A9D4XC41</accession>